<dbReference type="AlphaFoldDB" id="A0A9Q1DQY2"/>
<evidence type="ECO:0000256" key="22">
    <source>
        <dbReference type="ARBA" id="ARBA00061864"/>
    </source>
</evidence>
<evidence type="ECO:0000256" key="4">
    <source>
        <dbReference type="ARBA" id="ARBA00022729"/>
    </source>
</evidence>
<feature type="transmembrane region" description="Helical" evidence="27">
    <location>
        <begin position="723"/>
        <end position="747"/>
    </location>
</feature>
<evidence type="ECO:0000256" key="23">
    <source>
        <dbReference type="ARBA" id="ARBA00068982"/>
    </source>
</evidence>
<keyword evidence="5 27" id="KW-1133">Transmembrane helix</keyword>
<feature type="domain" description="Neurotransmitter-gated ion-channel transmembrane" evidence="30">
    <location>
        <begin position="671"/>
        <end position="876"/>
    </location>
</feature>
<dbReference type="FunFam" id="1.20.58.390:FF:000020">
    <property type="entry name" value="5-hydroxytryptamine (serotonin) receptor 3A"/>
    <property type="match status" value="1"/>
</dbReference>
<comment type="subcellular location">
    <subcellularLocation>
        <location evidence="15">Postsynaptic cell membrane</location>
        <topology evidence="15">Multi-pass membrane protein</topology>
    </subcellularLocation>
</comment>
<evidence type="ECO:0000256" key="11">
    <source>
        <dbReference type="ARBA" id="ARBA00023180"/>
    </source>
</evidence>
<evidence type="ECO:0000256" key="9">
    <source>
        <dbReference type="ARBA" id="ARBA00023157"/>
    </source>
</evidence>
<evidence type="ECO:0000256" key="8">
    <source>
        <dbReference type="ARBA" id="ARBA00023136"/>
    </source>
</evidence>
<evidence type="ECO:0000313" key="31">
    <source>
        <dbReference type="EMBL" id="KAJ8278842.1"/>
    </source>
</evidence>
<proteinExistence type="inferred from homology"/>
<dbReference type="SUPFAM" id="SSF63712">
    <property type="entry name" value="Nicotinic receptor ligand binding domain-like"/>
    <property type="match status" value="2"/>
</dbReference>
<feature type="transmembrane region" description="Helical" evidence="27">
    <location>
        <begin position="290"/>
        <end position="314"/>
    </location>
</feature>
<feature type="signal peptide" evidence="27">
    <location>
        <begin position="1"/>
        <end position="18"/>
    </location>
</feature>
<evidence type="ECO:0000256" key="13">
    <source>
        <dbReference type="ARBA" id="ARBA00023286"/>
    </source>
</evidence>
<dbReference type="Gene3D" id="1.20.58.390">
    <property type="entry name" value="Neurotransmitter-gated ion-channel transmembrane domain"/>
    <property type="match status" value="2"/>
</dbReference>
<dbReference type="Pfam" id="PF02932">
    <property type="entry name" value="Neur_chan_memb"/>
    <property type="match status" value="2"/>
</dbReference>
<feature type="region of interest" description="Disordered" evidence="28">
    <location>
        <begin position="783"/>
        <end position="812"/>
    </location>
</feature>
<dbReference type="PROSITE" id="PS00236">
    <property type="entry name" value="NEUROTR_ION_CHANNEL"/>
    <property type="match status" value="2"/>
</dbReference>
<comment type="function">
    <text evidence="20">Forms serotonin (5-hydroxytryptamine/5-HT3)-activated cation-selective channel complexes, which when activated cause fast, depolarizing responses in neurons.</text>
</comment>
<comment type="similarity">
    <text evidence="21">Belongs to the ligand-gated ion channel (TC 1.A.9) family. 5-hydroxytryptamine receptor (TC 1.A.9.2) subfamily. HTR3A sub-subfamily.</text>
</comment>
<keyword evidence="9" id="KW-1015">Disulfide bond</keyword>
<keyword evidence="3 27" id="KW-0812">Transmembrane</keyword>
<evidence type="ECO:0000256" key="5">
    <source>
        <dbReference type="ARBA" id="ARBA00022989"/>
    </source>
</evidence>
<protein>
    <recommendedName>
        <fullName evidence="23">5-hydroxytryptamine receptor 3A</fullName>
    </recommendedName>
    <alternativeName>
        <fullName evidence="25">5-hydroxytryptamine receptor 3</fullName>
    </alternativeName>
    <alternativeName>
        <fullName evidence="24">Serotonin receptor 3A</fullName>
    </alternativeName>
    <alternativeName>
        <fullName evidence="26">Serotonin-gated ion channel receptor</fullName>
    </alternativeName>
</protein>
<evidence type="ECO:0000256" key="2">
    <source>
        <dbReference type="ARBA" id="ARBA00022475"/>
    </source>
</evidence>
<feature type="transmembrane region" description="Helical" evidence="27">
    <location>
        <begin position="864"/>
        <end position="885"/>
    </location>
</feature>
<dbReference type="FunFam" id="2.70.170.10:FF:000017">
    <property type="entry name" value="5-hydroxytryptamine receptor 3A"/>
    <property type="match status" value="2"/>
</dbReference>
<feature type="chain" id="PRO_5040535733" description="5-hydroxytryptamine receptor 3A" evidence="27">
    <location>
        <begin position="19"/>
        <end position="886"/>
    </location>
</feature>
<organism evidence="31 32">
    <name type="scientific">Conger conger</name>
    <name type="common">Conger eel</name>
    <name type="synonym">Muraena conger</name>
    <dbReference type="NCBI Taxonomy" id="82655"/>
    <lineage>
        <taxon>Eukaryota</taxon>
        <taxon>Metazoa</taxon>
        <taxon>Chordata</taxon>
        <taxon>Craniata</taxon>
        <taxon>Vertebrata</taxon>
        <taxon>Euteleostomi</taxon>
        <taxon>Actinopterygii</taxon>
        <taxon>Neopterygii</taxon>
        <taxon>Teleostei</taxon>
        <taxon>Anguilliformes</taxon>
        <taxon>Congridae</taxon>
        <taxon>Conger</taxon>
    </lineage>
</organism>
<evidence type="ECO:0000256" key="16">
    <source>
        <dbReference type="ARBA" id="ARBA00034269"/>
    </source>
</evidence>
<feature type="transmembrane region" description="Helical" evidence="27">
    <location>
        <begin position="431"/>
        <end position="454"/>
    </location>
</feature>
<evidence type="ECO:0000256" key="18">
    <source>
        <dbReference type="ARBA" id="ARBA00036239"/>
    </source>
</evidence>
<comment type="caution">
    <text evidence="31">The sequence shown here is derived from an EMBL/GenBank/DDBJ whole genome shotgun (WGS) entry which is preliminary data.</text>
</comment>
<keyword evidence="8 27" id="KW-0472">Membrane</keyword>
<evidence type="ECO:0000256" key="28">
    <source>
        <dbReference type="SAM" id="MobiDB-lite"/>
    </source>
</evidence>
<evidence type="ECO:0000256" key="15">
    <source>
        <dbReference type="ARBA" id="ARBA00034104"/>
    </source>
</evidence>
<dbReference type="CDD" id="cd19063">
    <property type="entry name" value="LGIC_TM_5-HT3"/>
    <property type="match status" value="2"/>
</dbReference>
<dbReference type="PRINTS" id="PR01708">
    <property type="entry name" value="5HT3RECEPTOR"/>
</dbReference>
<sequence>MYKALLLSTCYLLTQVQCLESAATVNCSRPDAESLFVALETVLDRTAFRPVHSLSTPTNVSIKLTVVGILGVEWKTEAVKWDPLQCGTSRISLPRSMLWTPDILINEVMEEDQSPEAPYVYLNYTGHVFDAHPIRVVSACRLDIYAFPFDVQNCSLTFGSYLHVASDLQLTLGRNISEVLEESRSVLRSAGEWELLDLRATDNAPHTRDHPIHHDHDQIILRRRATLYVVNLLVPSCFLITVDLFSFLLPPQSVDRSSFKMTLILGYTVFLLIMNDLLPITGSRTPLINVFFSICLALMVSSLLETILITNILYSSSQYPSIPRWIRVIVLQYLARLVCLYQKPSNRVTVTLHSAVQAEKYEAAAGPSVISGPQEPQGPQGKGHFHEELLLQELRRLSADLLAIRLKMDRSQQGSQNAEEWVQIGNVIDRLLFCLYLLFICASFLTIIMIWAHWHMHLGVGRLSCREGHSGPTYESLQTVFDRKPFRPAVNLSNPTITNISFTLYAVLGVYWHHEFLVWDPEECDGVSKISLPVRDLWTPDIIVYEFVDDDVSQNCPYVYVNHTGHIRYDRMLRIVSACNLKIYTFPFDIQNCSLTFGSYMHTIKDVRVSLALSFEEISGNSKRYLEASGEWELVIIQGNAGILQFGIDEWDIITFWVVIKRRPILYVVNLLIPSSFLMIIDILSFYLPPHSVDRASFKMTLILGYTVFLLIMNDLLPSTANGTPIIVCLALMVISLLETVIITNVLHHNSMKYRQVPRWVRVLVLGYIARLICYTKPEEEAQASPKADPTGPGSPAQNPTTNGHVPAASAPAAPLSSAIPELQLICQDLSLLRSHLTSLQKETEMQDQWCHVGYVMDFLLFRIYLLLIILYAFVIICMWCIWFNQ</sequence>
<dbReference type="Pfam" id="PF02931">
    <property type="entry name" value="Neur_chan_LBD"/>
    <property type="match status" value="2"/>
</dbReference>
<evidence type="ECO:0000313" key="32">
    <source>
        <dbReference type="Proteomes" id="UP001152803"/>
    </source>
</evidence>
<feature type="transmembrane region" description="Helical" evidence="27">
    <location>
        <begin position="665"/>
        <end position="688"/>
    </location>
</feature>
<keyword evidence="14 27" id="KW-0407">Ion channel</keyword>
<dbReference type="GO" id="GO:0004888">
    <property type="term" value="F:transmembrane signaling receptor activity"/>
    <property type="evidence" value="ECO:0007669"/>
    <property type="project" value="InterPro"/>
</dbReference>
<keyword evidence="4 27" id="KW-0732">Signal</keyword>
<evidence type="ECO:0000259" key="29">
    <source>
        <dbReference type="Pfam" id="PF02931"/>
    </source>
</evidence>
<dbReference type="InterPro" id="IPR036719">
    <property type="entry name" value="Neuro-gated_channel_TM_sf"/>
</dbReference>
<evidence type="ECO:0000256" key="20">
    <source>
        <dbReference type="ARBA" id="ARBA00037540"/>
    </source>
</evidence>
<dbReference type="Proteomes" id="UP001152803">
    <property type="component" value="Unassembled WGS sequence"/>
</dbReference>
<keyword evidence="32" id="KW-1185">Reference proteome</keyword>
<accession>A0A9Q1DQY2</accession>
<name>A0A9Q1DQY2_CONCO</name>
<evidence type="ECO:0000256" key="1">
    <source>
        <dbReference type="ARBA" id="ARBA00022448"/>
    </source>
</evidence>
<evidence type="ECO:0000256" key="25">
    <source>
        <dbReference type="ARBA" id="ARBA00080492"/>
    </source>
</evidence>
<feature type="transmembrane region" description="Helical" evidence="27">
    <location>
        <begin position="700"/>
        <end position="717"/>
    </location>
</feature>
<keyword evidence="13" id="KW-1071">Ligand-gated ion channel</keyword>
<feature type="domain" description="Neurotransmitter-gated ion-channel transmembrane" evidence="30">
    <location>
        <begin position="232"/>
        <end position="447"/>
    </location>
</feature>
<evidence type="ECO:0000256" key="10">
    <source>
        <dbReference type="ARBA" id="ARBA00023170"/>
    </source>
</evidence>
<comment type="caution">
    <text evidence="27">Lacks conserved residue(s) required for the propagation of feature annotation.</text>
</comment>
<dbReference type="OrthoDB" id="6097796at2759"/>
<evidence type="ECO:0000256" key="21">
    <source>
        <dbReference type="ARBA" id="ARBA00061202"/>
    </source>
</evidence>
<evidence type="ECO:0000256" key="19">
    <source>
        <dbReference type="ARBA" id="ARBA00036634"/>
    </source>
</evidence>
<gene>
    <name evidence="31" type="ORF">COCON_G00059080</name>
</gene>
<evidence type="ECO:0000256" key="12">
    <source>
        <dbReference type="ARBA" id="ARBA00023257"/>
    </source>
</evidence>
<dbReference type="InterPro" id="IPR006201">
    <property type="entry name" value="Neur_channel"/>
</dbReference>
<dbReference type="Gene3D" id="2.70.170.10">
    <property type="entry name" value="Neurotransmitter-gated ion-channel ligand-binding domain"/>
    <property type="match status" value="2"/>
</dbReference>
<dbReference type="InterPro" id="IPR049944">
    <property type="entry name" value="LGIC_TM_5-HT3"/>
</dbReference>
<dbReference type="PANTHER" id="PTHR18945">
    <property type="entry name" value="NEUROTRANSMITTER GATED ION CHANNEL"/>
    <property type="match status" value="1"/>
</dbReference>
<dbReference type="GO" id="GO:0005230">
    <property type="term" value="F:extracellular ligand-gated monoatomic ion channel activity"/>
    <property type="evidence" value="ECO:0007669"/>
    <property type="project" value="InterPro"/>
</dbReference>
<keyword evidence="12" id="KW-0628">Postsynaptic cell membrane</keyword>
<evidence type="ECO:0000256" key="7">
    <source>
        <dbReference type="ARBA" id="ARBA00023065"/>
    </source>
</evidence>
<keyword evidence="11" id="KW-0325">Glycoprotein</keyword>
<evidence type="ECO:0000256" key="17">
    <source>
        <dbReference type="ARBA" id="ARBA00034430"/>
    </source>
</evidence>
<comment type="catalytic activity">
    <reaction evidence="16">
        <text>Mg(2+)(in) = Mg(2+)(out)</text>
        <dbReference type="Rhea" id="RHEA:29827"/>
        <dbReference type="ChEBI" id="CHEBI:18420"/>
    </reaction>
</comment>
<comment type="catalytic activity">
    <reaction evidence="19">
        <text>Ca(2+)(in) = Ca(2+)(out)</text>
        <dbReference type="Rhea" id="RHEA:29671"/>
        <dbReference type="ChEBI" id="CHEBI:29108"/>
    </reaction>
</comment>
<keyword evidence="6" id="KW-0770">Synapse</keyword>
<feature type="domain" description="Neurotransmitter-gated ion-channel ligand-binding" evidence="29">
    <location>
        <begin position="59"/>
        <end position="207"/>
    </location>
</feature>
<dbReference type="InterPro" id="IPR006202">
    <property type="entry name" value="Neur_chan_lig-bd"/>
</dbReference>
<dbReference type="InterPro" id="IPR036734">
    <property type="entry name" value="Neur_chan_lig-bd_sf"/>
</dbReference>
<keyword evidence="2" id="KW-1003">Cell membrane</keyword>
<evidence type="ECO:0000256" key="26">
    <source>
        <dbReference type="ARBA" id="ARBA00083210"/>
    </source>
</evidence>
<keyword evidence="1 27" id="KW-0813">Transport</keyword>
<keyword evidence="7 27" id="KW-0406">Ion transport</keyword>
<evidence type="ECO:0000256" key="14">
    <source>
        <dbReference type="ARBA" id="ARBA00023303"/>
    </source>
</evidence>
<evidence type="ECO:0000259" key="30">
    <source>
        <dbReference type="Pfam" id="PF02932"/>
    </source>
</evidence>
<evidence type="ECO:0000256" key="6">
    <source>
        <dbReference type="ARBA" id="ARBA00023018"/>
    </source>
</evidence>
<comment type="catalytic activity">
    <reaction evidence="18">
        <text>Na(+)(in) = Na(+)(out)</text>
        <dbReference type="Rhea" id="RHEA:34963"/>
        <dbReference type="ChEBI" id="CHEBI:29101"/>
    </reaction>
</comment>
<dbReference type="FunFam" id="1.20.58.390:FF:000080">
    <property type="entry name" value="5-hydroxytryptamine (serotonin) receptor 3C, ionotropic"/>
    <property type="match status" value="1"/>
</dbReference>
<dbReference type="InterPro" id="IPR006029">
    <property type="entry name" value="Neurotrans-gated_channel_TM"/>
</dbReference>
<evidence type="ECO:0000256" key="27">
    <source>
        <dbReference type="RuleBase" id="RU000687"/>
    </source>
</evidence>
<dbReference type="EMBL" id="JAFJMO010000004">
    <property type="protein sequence ID" value="KAJ8278842.1"/>
    <property type="molecule type" value="Genomic_DNA"/>
</dbReference>
<comment type="subunit">
    <text evidence="22">Forms homopentameric as well as heteropentameric serotonin-activated cation-selective channel complexes with HTR3B or HTR3C or HTR3D or HTR3E. The homomeric complex is functional but exhibits low conductance with modified voltage dependence, and decreased agonist and antagonist affinity. Heteropentameric complexes display properties which resemble that of neuronal serotonin-activated channels in vivo. Interacts with RIC3.</text>
</comment>
<dbReference type="GO" id="GO:0045211">
    <property type="term" value="C:postsynaptic membrane"/>
    <property type="evidence" value="ECO:0007669"/>
    <property type="project" value="UniProtKB-SubCell"/>
</dbReference>
<feature type="transmembrane region" description="Helical" evidence="27">
    <location>
        <begin position="261"/>
        <end position="278"/>
    </location>
</feature>
<evidence type="ECO:0000256" key="3">
    <source>
        <dbReference type="ARBA" id="ARBA00022692"/>
    </source>
</evidence>
<dbReference type="InterPro" id="IPR038050">
    <property type="entry name" value="Neuro_actylchol_rec"/>
</dbReference>
<comment type="catalytic activity">
    <reaction evidence="17">
        <text>K(+)(in) = K(+)(out)</text>
        <dbReference type="Rhea" id="RHEA:29463"/>
        <dbReference type="ChEBI" id="CHEBI:29103"/>
    </reaction>
</comment>
<keyword evidence="10" id="KW-0675">Receptor</keyword>
<dbReference type="InterPro" id="IPR018000">
    <property type="entry name" value="Neurotransmitter_ion_chnl_CS"/>
</dbReference>
<feature type="domain" description="Neurotransmitter-gated ion-channel ligand-binding" evidence="29">
    <location>
        <begin position="498"/>
        <end position="664"/>
    </location>
</feature>
<feature type="transmembrane region" description="Helical" evidence="27">
    <location>
        <begin position="227"/>
        <end position="249"/>
    </location>
</feature>
<dbReference type="SUPFAM" id="SSF90112">
    <property type="entry name" value="Neurotransmitter-gated ion-channel transmembrane pore"/>
    <property type="match status" value="2"/>
</dbReference>
<dbReference type="InterPro" id="IPR008132">
    <property type="entry name" value="5HT3_rcpt"/>
</dbReference>
<reference evidence="31" key="1">
    <citation type="journal article" date="2023" name="Science">
        <title>Genome structures resolve the early diversification of teleost fishes.</title>
        <authorList>
            <person name="Parey E."/>
            <person name="Louis A."/>
            <person name="Montfort J."/>
            <person name="Bouchez O."/>
            <person name="Roques C."/>
            <person name="Iampietro C."/>
            <person name="Lluch J."/>
            <person name="Castinel A."/>
            <person name="Donnadieu C."/>
            <person name="Desvignes T."/>
            <person name="Floi Bucao C."/>
            <person name="Jouanno E."/>
            <person name="Wen M."/>
            <person name="Mejri S."/>
            <person name="Dirks R."/>
            <person name="Jansen H."/>
            <person name="Henkel C."/>
            <person name="Chen W.J."/>
            <person name="Zahm M."/>
            <person name="Cabau C."/>
            <person name="Klopp C."/>
            <person name="Thompson A.W."/>
            <person name="Robinson-Rechavi M."/>
            <person name="Braasch I."/>
            <person name="Lecointre G."/>
            <person name="Bobe J."/>
            <person name="Postlethwait J.H."/>
            <person name="Berthelot C."/>
            <person name="Roest Crollius H."/>
            <person name="Guiguen Y."/>
        </authorList>
    </citation>
    <scope>NUCLEOTIDE SEQUENCE</scope>
    <source>
        <strain evidence="31">Concon-B</strain>
    </source>
</reference>
<dbReference type="PRINTS" id="PR00252">
    <property type="entry name" value="NRIONCHANNEL"/>
</dbReference>
<evidence type="ECO:0000256" key="24">
    <source>
        <dbReference type="ARBA" id="ARBA00078864"/>
    </source>
</evidence>